<name>A0A0E9PHG6_ANGAN</name>
<reference evidence="2" key="1">
    <citation type="submission" date="2014-11" db="EMBL/GenBank/DDBJ databases">
        <authorList>
            <person name="Amaro Gonzalez C."/>
        </authorList>
    </citation>
    <scope>NUCLEOTIDE SEQUENCE</scope>
</reference>
<reference evidence="2" key="2">
    <citation type="journal article" date="2015" name="Fish Shellfish Immunol.">
        <title>Early steps in the European eel (Anguilla anguilla)-Vibrio vulnificus interaction in the gills: Role of the RtxA13 toxin.</title>
        <authorList>
            <person name="Callol A."/>
            <person name="Pajuelo D."/>
            <person name="Ebbesson L."/>
            <person name="Teles M."/>
            <person name="MacKenzie S."/>
            <person name="Amaro C."/>
        </authorList>
    </citation>
    <scope>NUCLEOTIDE SEQUENCE</scope>
</reference>
<organism evidence="2">
    <name type="scientific">Anguilla anguilla</name>
    <name type="common">European freshwater eel</name>
    <name type="synonym">Muraena anguilla</name>
    <dbReference type="NCBI Taxonomy" id="7936"/>
    <lineage>
        <taxon>Eukaryota</taxon>
        <taxon>Metazoa</taxon>
        <taxon>Chordata</taxon>
        <taxon>Craniata</taxon>
        <taxon>Vertebrata</taxon>
        <taxon>Euteleostomi</taxon>
        <taxon>Actinopterygii</taxon>
        <taxon>Neopterygii</taxon>
        <taxon>Teleostei</taxon>
        <taxon>Anguilliformes</taxon>
        <taxon>Anguillidae</taxon>
        <taxon>Anguilla</taxon>
    </lineage>
</organism>
<accession>A0A0E9PHG6</accession>
<dbReference type="EMBL" id="GBXM01105309">
    <property type="protein sequence ID" value="JAH03268.1"/>
    <property type="molecule type" value="Transcribed_RNA"/>
</dbReference>
<dbReference type="AlphaFoldDB" id="A0A0E9PHG6"/>
<feature type="region of interest" description="Disordered" evidence="1">
    <location>
        <begin position="31"/>
        <end position="55"/>
    </location>
</feature>
<evidence type="ECO:0000313" key="2">
    <source>
        <dbReference type="EMBL" id="JAH03268.1"/>
    </source>
</evidence>
<proteinExistence type="predicted"/>
<sequence>MDACRIELKMVPDLANIFILNKSRKHFPPLDERTIMTRQDGHRKKSHLDPISLAD</sequence>
<protein>
    <submittedName>
        <fullName evidence="2">Uncharacterized protein</fullName>
    </submittedName>
</protein>
<evidence type="ECO:0000256" key="1">
    <source>
        <dbReference type="SAM" id="MobiDB-lite"/>
    </source>
</evidence>